<name>A0A0D2B1B8_9PEZI</name>
<reference evidence="1 2" key="1">
    <citation type="submission" date="2015-01" db="EMBL/GenBank/DDBJ databases">
        <title>The Genome Sequence of Ochroconis gallopava CBS43764.</title>
        <authorList>
            <consortium name="The Broad Institute Genomics Platform"/>
            <person name="Cuomo C."/>
            <person name="de Hoog S."/>
            <person name="Gorbushina A."/>
            <person name="Stielow B."/>
            <person name="Teixiera M."/>
            <person name="Abouelleil A."/>
            <person name="Chapman S.B."/>
            <person name="Priest M."/>
            <person name="Young S.K."/>
            <person name="Wortman J."/>
            <person name="Nusbaum C."/>
            <person name="Birren B."/>
        </authorList>
    </citation>
    <scope>NUCLEOTIDE SEQUENCE [LARGE SCALE GENOMIC DNA]</scope>
    <source>
        <strain evidence="1 2">CBS 43764</strain>
    </source>
</reference>
<dbReference type="HOGENOM" id="CLU_1564093_0_0_1"/>
<dbReference type="AlphaFoldDB" id="A0A0D2B1B8"/>
<dbReference type="RefSeq" id="XP_016214983.1">
    <property type="nucleotide sequence ID" value="XM_016356894.1"/>
</dbReference>
<gene>
    <name evidence="1" type="ORF">PV09_03670</name>
</gene>
<evidence type="ECO:0000313" key="1">
    <source>
        <dbReference type="EMBL" id="KIW05114.1"/>
    </source>
</evidence>
<keyword evidence="2" id="KW-1185">Reference proteome</keyword>
<organism evidence="1 2">
    <name type="scientific">Verruconis gallopava</name>
    <dbReference type="NCBI Taxonomy" id="253628"/>
    <lineage>
        <taxon>Eukaryota</taxon>
        <taxon>Fungi</taxon>
        <taxon>Dikarya</taxon>
        <taxon>Ascomycota</taxon>
        <taxon>Pezizomycotina</taxon>
        <taxon>Dothideomycetes</taxon>
        <taxon>Pleosporomycetidae</taxon>
        <taxon>Venturiales</taxon>
        <taxon>Sympoventuriaceae</taxon>
        <taxon>Verruconis</taxon>
    </lineage>
</organism>
<dbReference type="InParanoid" id="A0A0D2B1B8"/>
<dbReference type="Proteomes" id="UP000053259">
    <property type="component" value="Unassembled WGS sequence"/>
</dbReference>
<proteinExistence type="predicted"/>
<accession>A0A0D2B1B8</accession>
<dbReference type="GeneID" id="27311643"/>
<protein>
    <submittedName>
        <fullName evidence="1">Uncharacterized protein</fullName>
    </submittedName>
</protein>
<dbReference type="VEuPathDB" id="FungiDB:PV09_03670"/>
<evidence type="ECO:0000313" key="2">
    <source>
        <dbReference type="Proteomes" id="UP000053259"/>
    </source>
</evidence>
<dbReference type="EMBL" id="KN847538">
    <property type="protein sequence ID" value="KIW05114.1"/>
    <property type="molecule type" value="Genomic_DNA"/>
</dbReference>
<sequence length="171" mass="19041">MRGTRHRRARGLIAYMVDGYVLRAESFPCGLYRSNRMSLDISILPLSKLLPFLRALPSSPTALLSPPPTPQWPAAFMSTLSSNVNTEDDLRHPTSVSSASTVTDSWGDYAPNTRRLADSGDSFREYNWLLDIIHDHTAGLFRHSRLSALGPYRLAHVVDEDSEQGNNILST</sequence>